<name>A0A842AIA4_9LIST</name>
<evidence type="ECO:0000313" key="6">
    <source>
        <dbReference type="Proteomes" id="UP000574104"/>
    </source>
</evidence>
<reference evidence="5 6" key="1">
    <citation type="submission" date="2020-03" db="EMBL/GenBank/DDBJ databases">
        <title>Soil Listeria distribution.</title>
        <authorList>
            <person name="Liao J."/>
            <person name="Wiedmann M."/>
        </authorList>
    </citation>
    <scope>NUCLEOTIDE SEQUENCE [LARGE SCALE GENOMIC DNA]</scope>
    <source>
        <strain evidence="4 6">FSL L7-1299</strain>
        <strain evidence="3 5">FSL L7-1658</strain>
    </source>
</reference>
<organism evidence="4 6">
    <name type="scientific">Listeria booriae</name>
    <dbReference type="NCBI Taxonomy" id="1552123"/>
    <lineage>
        <taxon>Bacteria</taxon>
        <taxon>Bacillati</taxon>
        <taxon>Bacillota</taxon>
        <taxon>Bacilli</taxon>
        <taxon>Bacillales</taxon>
        <taxon>Listeriaceae</taxon>
        <taxon>Listeria</taxon>
    </lineage>
</organism>
<dbReference type="Proteomes" id="UP000544413">
    <property type="component" value="Unassembled WGS sequence"/>
</dbReference>
<dbReference type="InterPro" id="IPR046746">
    <property type="entry name" value="Big_15"/>
</dbReference>
<evidence type="ECO:0000313" key="5">
    <source>
        <dbReference type="Proteomes" id="UP000544413"/>
    </source>
</evidence>
<dbReference type="AlphaFoldDB" id="A0A842AIA4"/>
<accession>A0A842AIA4</accession>
<feature type="domain" description="Bacterial Ig" evidence="2">
    <location>
        <begin position="261"/>
        <end position="341"/>
    </location>
</feature>
<evidence type="ECO:0008006" key="7">
    <source>
        <dbReference type="Google" id="ProtNLM"/>
    </source>
</evidence>
<dbReference type="Proteomes" id="UP000574104">
    <property type="component" value="Unassembled WGS sequence"/>
</dbReference>
<dbReference type="Pfam" id="PF20622">
    <property type="entry name" value="Big_15"/>
    <property type="match status" value="2"/>
</dbReference>
<dbReference type="InterPro" id="IPR054544">
    <property type="entry name" value="Pest_crys_Cry1Aa_dom-IV"/>
</dbReference>
<evidence type="ECO:0000259" key="2">
    <source>
        <dbReference type="Pfam" id="PF20622"/>
    </source>
</evidence>
<feature type="domain" description="Pesticidal crystal protein Cry1Aa" evidence="1">
    <location>
        <begin position="110"/>
        <end position="166"/>
    </location>
</feature>
<comment type="caution">
    <text evidence="4">The sequence shown here is derived from an EMBL/GenBank/DDBJ whole genome shotgun (WGS) entry which is preliminary data.</text>
</comment>
<evidence type="ECO:0000313" key="4">
    <source>
        <dbReference type="EMBL" id="MBC1616584.1"/>
    </source>
</evidence>
<dbReference type="EMBL" id="JAARSH010000006">
    <property type="protein sequence ID" value="MBC1616584.1"/>
    <property type="molecule type" value="Genomic_DNA"/>
</dbReference>
<protein>
    <recommendedName>
        <fullName evidence="7">Bacterial Ig domain-containing protein</fullName>
    </recommendedName>
</protein>
<evidence type="ECO:0000259" key="1">
    <source>
        <dbReference type="Pfam" id="PF18449"/>
    </source>
</evidence>
<dbReference type="RefSeq" id="WP_185405521.1">
    <property type="nucleotide sequence ID" value="NZ_JAARPT010000002.1"/>
</dbReference>
<sequence length="342" mass="36588">MSNNLKNRVNINDSRQLDLDASGTGANHVFSAYGKTTINFNNLAENGVFNATNKTEIPNIAWQGATFQVVQASAQAGIVQTGAISSTNDIQTKFVLADTKRVTITEVAKISQKAVKELFTNNVATDIIKDTTTQATIDAAQKLIDAVTDLAVKAALQNRAQELLNERLAKARTITSATYSLATDKNITGTYTEDVTKITVTVGDKVYKGGTVANGTFTFYAFDKIKNTTDPVTIHAYDAAGKLLDTKTLKVVTGVPAVTKGSITPLEMAVPGDKNITGTYTGEVKSVQVTVNGTTYKGGTFTDGEFKFYSFDKVKSVTDEVIIVALDKAGNVLDTKTIEVVK</sequence>
<dbReference type="EMBL" id="JAARPT010000002">
    <property type="protein sequence ID" value="MBC1400737.1"/>
    <property type="molecule type" value="Genomic_DNA"/>
</dbReference>
<proteinExistence type="predicted"/>
<evidence type="ECO:0000313" key="3">
    <source>
        <dbReference type="EMBL" id="MBC1400737.1"/>
    </source>
</evidence>
<dbReference type="Pfam" id="PF18449">
    <property type="entry name" value="Endotoxin_C2"/>
    <property type="match status" value="1"/>
</dbReference>
<gene>
    <name evidence="3" type="ORF">HB836_03935</name>
    <name evidence="4" type="ORF">HB904_10315</name>
</gene>
<feature type="domain" description="Bacterial Ig" evidence="2">
    <location>
        <begin position="173"/>
        <end position="252"/>
    </location>
</feature>